<protein>
    <submittedName>
        <fullName evidence="1">Uncharacterized protein</fullName>
    </submittedName>
</protein>
<name>A0A1L9VMI4_ASPGL</name>
<dbReference type="Proteomes" id="UP000184300">
    <property type="component" value="Unassembled WGS sequence"/>
</dbReference>
<dbReference type="GO" id="GO:0045944">
    <property type="term" value="P:positive regulation of transcription by RNA polymerase II"/>
    <property type="evidence" value="ECO:0007669"/>
    <property type="project" value="UniProtKB-ARBA"/>
</dbReference>
<dbReference type="GO" id="GO:0003677">
    <property type="term" value="F:DNA binding"/>
    <property type="evidence" value="ECO:0007669"/>
    <property type="project" value="InterPro"/>
</dbReference>
<dbReference type="InterPro" id="IPR036879">
    <property type="entry name" value="TF_MADSbox_sf"/>
</dbReference>
<feature type="non-terminal residue" evidence="1">
    <location>
        <position position="65"/>
    </location>
</feature>
<evidence type="ECO:0000313" key="1">
    <source>
        <dbReference type="EMBL" id="OJJ85094.1"/>
    </source>
</evidence>
<dbReference type="VEuPathDB" id="FungiDB:ASPGLDRAFT_92911"/>
<dbReference type="OrthoDB" id="1898716at2759"/>
<reference evidence="2" key="1">
    <citation type="journal article" date="2017" name="Genome Biol.">
        <title>Comparative genomics reveals high biological diversity and specific adaptations in the industrially and medically important fungal genus Aspergillus.</title>
        <authorList>
            <person name="de Vries R.P."/>
            <person name="Riley R."/>
            <person name="Wiebenga A."/>
            <person name="Aguilar-Osorio G."/>
            <person name="Amillis S."/>
            <person name="Uchima C.A."/>
            <person name="Anderluh G."/>
            <person name="Asadollahi M."/>
            <person name="Askin M."/>
            <person name="Barry K."/>
            <person name="Battaglia E."/>
            <person name="Bayram O."/>
            <person name="Benocci T."/>
            <person name="Braus-Stromeyer S.A."/>
            <person name="Caldana C."/>
            <person name="Canovas D."/>
            <person name="Cerqueira G.C."/>
            <person name="Chen F."/>
            <person name="Chen W."/>
            <person name="Choi C."/>
            <person name="Clum A."/>
            <person name="Dos Santos R.A."/>
            <person name="Damasio A.R."/>
            <person name="Diallinas G."/>
            <person name="Emri T."/>
            <person name="Fekete E."/>
            <person name="Flipphi M."/>
            <person name="Freyberg S."/>
            <person name="Gallo A."/>
            <person name="Gournas C."/>
            <person name="Habgood R."/>
            <person name="Hainaut M."/>
            <person name="Harispe M.L."/>
            <person name="Henrissat B."/>
            <person name="Hilden K.S."/>
            <person name="Hope R."/>
            <person name="Hossain A."/>
            <person name="Karabika E."/>
            <person name="Karaffa L."/>
            <person name="Karanyi Z."/>
            <person name="Krasevec N."/>
            <person name="Kuo A."/>
            <person name="Kusch H."/>
            <person name="LaButti K."/>
            <person name="Lagendijk E.L."/>
            <person name="Lapidus A."/>
            <person name="Levasseur A."/>
            <person name="Lindquist E."/>
            <person name="Lipzen A."/>
            <person name="Logrieco A.F."/>
            <person name="MacCabe A."/>
            <person name="Maekelae M.R."/>
            <person name="Malavazi I."/>
            <person name="Melin P."/>
            <person name="Meyer V."/>
            <person name="Mielnichuk N."/>
            <person name="Miskei M."/>
            <person name="Molnar A.P."/>
            <person name="Mule G."/>
            <person name="Ngan C.Y."/>
            <person name="Orejas M."/>
            <person name="Orosz E."/>
            <person name="Ouedraogo J.P."/>
            <person name="Overkamp K.M."/>
            <person name="Park H.-S."/>
            <person name="Perrone G."/>
            <person name="Piumi F."/>
            <person name="Punt P.J."/>
            <person name="Ram A.F."/>
            <person name="Ramon A."/>
            <person name="Rauscher S."/>
            <person name="Record E."/>
            <person name="Riano-Pachon D.M."/>
            <person name="Robert V."/>
            <person name="Roehrig J."/>
            <person name="Ruller R."/>
            <person name="Salamov A."/>
            <person name="Salih N.S."/>
            <person name="Samson R.A."/>
            <person name="Sandor E."/>
            <person name="Sanguinetti M."/>
            <person name="Schuetze T."/>
            <person name="Sepcic K."/>
            <person name="Shelest E."/>
            <person name="Sherlock G."/>
            <person name="Sophianopoulou V."/>
            <person name="Squina F.M."/>
            <person name="Sun H."/>
            <person name="Susca A."/>
            <person name="Todd R.B."/>
            <person name="Tsang A."/>
            <person name="Unkles S.E."/>
            <person name="van de Wiele N."/>
            <person name="van Rossen-Uffink D."/>
            <person name="Oliveira J.V."/>
            <person name="Vesth T.C."/>
            <person name="Visser J."/>
            <person name="Yu J.-H."/>
            <person name="Zhou M."/>
            <person name="Andersen M.R."/>
            <person name="Archer D.B."/>
            <person name="Baker S.E."/>
            <person name="Benoit I."/>
            <person name="Brakhage A.A."/>
            <person name="Braus G.H."/>
            <person name="Fischer R."/>
            <person name="Frisvad J.C."/>
            <person name="Goldman G.H."/>
            <person name="Houbraken J."/>
            <person name="Oakley B."/>
            <person name="Pocsi I."/>
            <person name="Scazzocchio C."/>
            <person name="Seiboth B."/>
            <person name="vanKuyk P.A."/>
            <person name="Wortman J."/>
            <person name="Dyer P.S."/>
            <person name="Grigoriev I.V."/>
        </authorList>
    </citation>
    <scope>NUCLEOTIDE SEQUENCE [LARGE SCALE GENOMIC DNA]</scope>
    <source>
        <strain evidence="2">CBS 516.65</strain>
    </source>
</reference>
<dbReference type="AlphaFoldDB" id="A0A1L9VMI4"/>
<sequence>KASSVEKKSLRQKIYRRKTNLEKKLHEYSNICGADVSLGIRIRESGQVFIFADASGFWSFLSSQL</sequence>
<dbReference type="RefSeq" id="XP_022401792.1">
    <property type="nucleotide sequence ID" value="XM_022550528.1"/>
</dbReference>
<dbReference type="GO" id="GO:0046983">
    <property type="term" value="F:protein dimerization activity"/>
    <property type="evidence" value="ECO:0007669"/>
    <property type="project" value="InterPro"/>
</dbReference>
<organism evidence="1 2">
    <name type="scientific">Aspergillus glaucus CBS 516.65</name>
    <dbReference type="NCBI Taxonomy" id="1160497"/>
    <lineage>
        <taxon>Eukaryota</taxon>
        <taxon>Fungi</taxon>
        <taxon>Dikarya</taxon>
        <taxon>Ascomycota</taxon>
        <taxon>Pezizomycotina</taxon>
        <taxon>Eurotiomycetes</taxon>
        <taxon>Eurotiomycetidae</taxon>
        <taxon>Eurotiales</taxon>
        <taxon>Aspergillaceae</taxon>
        <taxon>Aspergillus</taxon>
        <taxon>Aspergillus subgen. Aspergillus</taxon>
    </lineage>
</organism>
<proteinExistence type="predicted"/>
<evidence type="ECO:0000313" key="2">
    <source>
        <dbReference type="Proteomes" id="UP000184300"/>
    </source>
</evidence>
<accession>A0A1L9VMI4</accession>
<gene>
    <name evidence="1" type="ORF">ASPGLDRAFT_92911</name>
</gene>
<feature type="non-terminal residue" evidence="1">
    <location>
        <position position="1"/>
    </location>
</feature>
<dbReference type="EMBL" id="KV878895">
    <property type="protein sequence ID" value="OJJ85094.1"/>
    <property type="molecule type" value="Genomic_DNA"/>
</dbReference>
<dbReference type="GeneID" id="34466788"/>
<keyword evidence="2" id="KW-1185">Reference proteome</keyword>
<dbReference type="SUPFAM" id="SSF55455">
    <property type="entry name" value="SRF-like"/>
    <property type="match status" value="1"/>
</dbReference>